<organism evidence="2 3">
    <name type="scientific">Ideonella paludis</name>
    <dbReference type="NCBI Taxonomy" id="1233411"/>
    <lineage>
        <taxon>Bacteria</taxon>
        <taxon>Pseudomonadati</taxon>
        <taxon>Pseudomonadota</taxon>
        <taxon>Betaproteobacteria</taxon>
        <taxon>Burkholderiales</taxon>
        <taxon>Sphaerotilaceae</taxon>
        <taxon>Ideonella</taxon>
    </lineage>
</organism>
<proteinExistence type="predicted"/>
<dbReference type="Proteomes" id="UP000672097">
    <property type="component" value="Unassembled WGS sequence"/>
</dbReference>
<evidence type="ECO:0000313" key="2">
    <source>
        <dbReference type="EMBL" id="MBQ0934159.1"/>
    </source>
</evidence>
<evidence type="ECO:0000313" key="3">
    <source>
        <dbReference type="Proteomes" id="UP000672097"/>
    </source>
</evidence>
<evidence type="ECO:0000256" key="1">
    <source>
        <dbReference type="SAM" id="MobiDB-lite"/>
    </source>
</evidence>
<comment type="caution">
    <text evidence="2">The sequence shown here is derived from an EMBL/GenBank/DDBJ whole genome shotgun (WGS) entry which is preliminary data.</text>
</comment>
<feature type="region of interest" description="Disordered" evidence="1">
    <location>
        <begin position="1"/>
        <end position="22"/>
    </location>
</feature>
<dbReference type="RefSeq" id="WP_210805759.1">
    <property type="nucleotide sequence ID" value="NZ_JAGQDG010000001.1"/>
</dbReference>
<protein>
    <submittedName>
        <fullName evidence="2">Uncharacterized protein</fullName>
    </submittedName>
</protein>
<keyword evidence="3" id="KW-1185">Reference proteome</keyword>
<reference evidence="2 3" key="1">
    <citation type="submission" date="2021-04" db="EMBL/GenBank/DDBJ databases">
        <title>The genome sequence of type strain Ideonella paludis KCTC 32238.</title>
        <authorList>
            <person name="Liu Y."/>
        </authorList>
    </citation>
    <scope>NUCLEOTIDE SEQUENCE [LARGE SCALE GENOMIC DNA]</scope>
    <source>
        <strain evidence="2 3">KCTC 32238</strain>
    </source>
</reference>
<name>A0ABS5DSP8_9BURK</name>
<accession>A0ABS5DSP8</accession>
<gene>
    <name evidence="2" type="ORF">KAK11_02385</name>
</gene>
<sequence length="100" mass="10745">MALNYLHFDSSDDGEGHGTWDAMASVKPPQLGAVLAEVQTVLAWCQAHAPGPCGPLDDGGAWDAEQQQTQEGDWVTVTLTLTGPEDWGREMLMQFGQADS</sequence>
<dbReference type="EMBL" id="JAGQDG010000001">
    <property type="protein sequence ID" value="MBQ0934159.1"/>
    <property type="molecule type" value="Genomic_DNA"/>
</dbReference>